<gene>
    <name evidence="1" type="ORF">BLNAU_5021</name>
</gene>
<name>A0ABQ9Y8R3_9EUKA</name>
<protein>
    <submittedName>
        <fullName evidence="1">Uncharacterized protein</fullName>
    </submittedName>
</protein>
<sequence length="320" mass="35822">MNSELSFEDKSTIYQSLVALVKAEYPFDDALQDRAVQILKNLTPMAYEPVYSAKLVTNLVPSSAGSPSGFVESILTLLSSPHSRVVVAALSFLHQTTLRSSNSIRYRLVESDLISHMLVILHPHTLSISGNETMLNKLVWNIILSLRLATRYYVGKLNITTALETHNHHEMIFQKVILPSSQFLTSLISNRNMLNGELCDSFMKLLTTHLHIGPFHLPTLEFVLASTILMAFSSCLSFIEDDHDIWSILIKIDGLLYDWKNEGPEVAQSGKQILQALFSEGFEDIVEQMLKHEKSGDNGSRLVEASHSISKLLGSNVPKW</sequence>
<accession>A0ABQ9Y8R3</accession>
<dbReference type="InterPro" id="IPR011989">
    <property type="entry name" value="ARM-like"/>
</dbReference>
<proteinExistence type="predicted"/>
<evidence type="ECO:0000313" key="2">
    <source>
        <dbReference type="Proteomes" id="UP001281761"/>
    </source>
</evidence>
<dbReference type="InterPro" id="IPR016024">
    <property type="entry name" value="ARM-type_fold"/>
</dbReference>
<comment type="caution">
    <text evidence="1">The sequence shown here is derived from an EMBL/GenBank/DDBJ whole genome shotgun (WGS) entry which is preliminary data.</text>
</comment>
<reference evidence="1 2" key="1">
    <citation type="journal article" date="2022" name="bioRxiv">
        <title>Genomics of Preaxostyla Flagellates Illuminates Evolutionary Transitions and the Path Towards Mitochondrial Loss.</title>
        <authorList>
            <person name="Novak L.V.F."/>
            <person name="Treitli S.C."/>
            <person name="Pyrih J."/>
            <person name="Halakuc P."/>
            <person name="Pipaliya S.V."/>
            <person name="Vacek V."/>
            <person name="Brzon O."/>
            <person name="Soukal P."/>
            <person name="Eme L."/>
            <person name="Dacks J.B."/>
            <person name="Karnkowska A."/>
            <person name="Elias M."/>
            <person name="Hampl V."/>
        </authorList>
    </citation>
    <scope>NUCLEOTIDE SEQUENCE [LARGE SCALE GENOMIC DNA]</scope>
    <source>
        <strain evidence="1">NAU3</strain>
        <tissue evidence="1">Gut</tissue>
    </source>
</reference>
<dbReference type="EMBL" id="JARBJD010000025">
    <property type="protein sequence ID" value="KAK2960138.1"/>
    <property type="molecule type" value="Genomic_DNA"/>
</dbReference>
<keyword evidence="2" id="KW-1185">Reference proteome</keyword>
<organism evidence="1 2">
    <name type="scientific">Blattamonas nauphoetae</name>
    <dbReference type="NCBI Taxonomy" id="2049346"/>
    <lineage>
        <taxon>Eukaryota</taxon>
        <taxon>Metamonada</taxon>
        <taxon>Preaxostyla</taxon>
        <taxon>Oxymonadida</taxon>
        <taxon>Blattamonas</taxon>
    </lineage>
</organism>
<evidence type="ECO:0000313" key="1">
    <source>
        <dbReference type="EMBL" id="KAK2960138.1"/>
    </source>
</evidence>
<dbReference type="SUPFAM" id="SSF48371">
    <property type="entry name" value="ARM repeat"/>
    <property type="match status" value="2"/>
</dbReference>
<dbReference type="Proteomes" id="UP001281761">
    <property type="component" value="Unassembled WGS sequence"/>
</dbReference>
<dbReference type="Gene3D" id="1.25.10.10">
    <property type="entry name" value="Leucine-rich Repeat Variant"/>
    <property type="match status" value="1"/>
</dbReference>